<dbReference type="OMA" id="RIIVHIN"/>
<name>D3BPT1_HETP5</name>
<dbReference type="STRING" id="670386.D3BPT1"/>
<evidence type="ECO:0000313" key="2">
    <source>
        <dbReference type="EMBL" id="EFA76214.1"/>
    </source>
</evidence>
<dbReference type="EMBL" id="ADBJ01000047">
    <property type="protein sequence ID" value="EFA76214.1"/>
    <property type="molecule type" value="Genomic_DNA"/>
</dbReference>
<dbReference type="Proteomes" id="UP000001396">
    <property type="component" value="Unassembled WGS sequence"/>
</dbReference>
<evidence type="ECO:0000256" key="1">
    <source>
        <dbReference type="ARBA" id="ARBA00005356"/>
    </source>
</evidence>
<dbReference type="InterPro" id="IPR015019">
    <property type="entry name" value="LAMTOR3"/>
</dbReference>
<dbReference type="FunCoup" id="D3BPT1">
    <property type="interactions" value="35"/>
</dbReference>
<proteinExistence type="inferred from homology"/>
<dbReference type="GO" id="GO:0032008">
    <property type="term" value="P:positive regulation of TOR signaling"/>
    <property type="evidence" value="ECO:0007669"/>
    <property type="project" value="TreeGrafter"/>
</dbReference>
<sequence length="126" mass="13629">MSDLNAFCSKLINRFPGTSVIVADRDGFVLAKAIDTNTMEEKAIENSLLSTFSLATDQASKLRAGKNKSIVSYFDDKVVFHLNVNNVIVSILGDSDLNVGVLLGAQDEIVRSLTALSNSIQDVHDI</sequence>
<dbReference type="PANTHER" id="PTHR13378:SF1">
    <property type="entry name" value="RAGULATOR COMPLEX PROTEIN LAMTOR3"/>
    <property type="match status" value="1"/>
</dbReference>
<dbReference type="RefSeq" id="XP_020428347.1">
    <property type="nucleotide sequence ID" value="XM_020580762.1"/>
</dbReference>
<comment type="similarity">
    <text evidence="1">Belongs to the LAMTOR3 family.</text>
</comment>
<evidence type="ECO:0008006" key="4">
    <source>
        <dbReference type="Google" id="ProtNLM"/>
    </source>
</evidence>
<evidence type="ECO:0000313" key="3">
    <source>
        <dbReference type="Proteomes" id="UP000001396"/>
    </source>
</evidence>
<dbReference type="Pfam" id="PF08923">
    <property type="entry name" value="MAPKK1_Int"/>
    <property type="match status" value="1"/>
</dbReference>
<organism evidence="2 3">
    <name type="scientific">Heterostelium pallidum (strain ATCC 26659 / Pp 5 / PN500)</name>
    <name type="common">Cellular slime mold</name>
    <name type="synonym">Polysphondylium pallidum</name>
    <dbReference type="NCBI Taxonomy" id="670386"/>
    <lineage>
        <taxon>Eukaryota</taxon>
        <taxon>Amoebozoa</taxon>
        <taxon>Evosea</taxon>
        <taxon>Eumycetozoa</taxon>
        <taxon>Dictyostelia</taxon>
        <taxon>Acytosteliales</taxon>
        <taxon>Acytosteliaceae</taxon>
        <taxon>Heterostelium</taxon>
    </lineage>
</organism>
<gene>
    <name evidence="2" type="ORF">PPL_09975</name>
</gene>
<comment type="caution">
    <text evidence="2">The sequence shown here is derived from an EMBL/GenBank/DDBJ whole genome shotgun (WGS) entry which is preliminary data.</text>
</comment>
<dbReference type="SMART" id="SM01278">
    <property type="entry name" value="MAPKK1_Int"/>
    <property type="match status" value="1"/>
</dbReference>
<accession>D3BPT1</accession>
<dbReference type="GO" id="GO:0071986">
    <property type="term" value="C:Ragulator complex"/>
    <property type="evidence" value="ECO:0007669"/>
    <property type="project" value="TreeGrafter"/>
</dbReference>
<keyword evidence="3" id="KW-1185">Reference proteome</keyword>
<dbReference type="GO" id="GO:0071230">
    <property type="term" value="P:cellular response to amino acid stimulus"/>
    <property type="evidence" value="ECO:0007669"/>
    <property type="project" value="TreeGrafter"/>
</dbReference>
<dbReference type="Gene3D" id="3.30.450.30">
    <property type="entry name" value="Dynein light chain 2a, cytoplasmic"/>
    <property type="match status" value="1"/>
</dbReference>
<reference evidence="2 3" key="1">
    <citation type="journal article" date="2011" name="Genome Res.">
        <title>Phylogeny-wide analysis of social amoeba genomes highlights ancient origins for complex intercellular communication.</title>
        <authorList>
            <person name="Heidel A.J."/>
            <person name="Lawal H.M."/>
            <person name="Felder M."/>
            <person name="Schilde C."/>
            <person name="Helps N.R."/>
            <person name="Tunggal B."/>
            <person name="Rivero F."/>
            <person name="John U."/>
            <person name="Schleicher M."/>
            <person name="Eichinger L."/>
            <person name="Platzer M."/>
            <person name="Noegel A.A."/>
            <person name="Schaap P."/>
            <person name="Gloeckner G."/>
        </authorList>
    </citation>
    <scope>NUCLEOTIDE SEQUENCE [LARGE SCALE GENOMIC DNA]</scope>
    <source>
        <strain evidence="3">ATCC 26659 / Pp 5 / PN500</strain>
    </source>
</reference>
<dbReference type="SUPFAM" id="SSF103196">
    <property type="entry name" value="Roadblock/LC7 domain"/>
    <property type="match status" value="1"/>
</dbReference>
<dbReference type="PANTHER" id="PTHR13378">
    <property type="entry name" value="REGULATOR COMPLEX PROTEIN LAMTOR3"/>
    <property type="match status" value="1"/>
</dbReference>
<protein>
    <recommendedName>
        <fullName evidence="4">Roadblock/LAMTOR2 domain-containing protein</fullName>
    </recommendedName>
</protein>
<dbReference type="InParanoid" id="D3BPT1"/>
<dbReference type="AlphaFoldDB" id="D3BPT1"/>
<dbReference type="GeneID" id="31365447"/>